<dbReference type="SUPFAM" id="SSF56784">
    <property type="entry name" value="HAD-like"/>
    <property type="match status" value="1"/>
</dbReference>
<dbReference type="EC" id="2.7.7.70" evidence="2"/>
<name>A0A645A2W9_9ZZZZ</name>
<dbReference type="PANTHER" id="PTHR46969:SF1">
    <property type="entry name" value="BIFUNCTIONAL PROTEIN HLDE"/>
    <property type="match status" value="1"/>
</dbReference>
<comment type="caution">
    <text evidence="2">The sequence shown here is derived from an EMBL/GenBank/DDBJ whole genome shotgun (WGS) entry which is preliminary data.</text>
</comment>
<dbReference type="SFLD" id="SFLDG01129">
    <property type="entry name" value="C1.5:_HAD__Beta-PGM__Phosphata"/>
    <property type="match status" value="1"/>
</dbReference>
<gene>
    <name evidence="2" type="primary">hldE_13</name>
    <name evidence="2" type="ORF">SDC9_91889</name>
</gene>
<accession>A0A645A2W9</accession>
<dbReference type="Pfam" id="PF00702">
    <property type="entry name" value="Hydrolase"/>
    <property type="match status" value="1"/>
</dbReference>
<proteinExistence type="predicted"/>
<dbReference type="Gene3D" id="3.40.50.1000">
    <property type="entry name" value="HAD superfamily/HAD-like"/>
    <property type="match status" value="1"/>
</dbReference>
<reference evidence="2" key="1">
    <citation type="submission" date="2019-08" db="EMBL/GenBank/DDBJ databases">
        <authorList>
            <person name="Kucharzyk K."/>
            <person name="Murdoch R.W."/>
            <person name="Higgins S."/>
            <person name="Loffler F."/>
        </authorList>
    </citation>
    <scope>NUCLEOTIDE SEQUENCE</scope>
</reference>
<protein>
    <submittedName>
        <fullName evidence="2">Bifunctional protein HldE</fullName>
        <ecNumber evidence="2">2.7.7.70</ecNumber>
    </submittedName>
</protein>
<dbReference type="EMBL" id="VSSQ01010780">
    <property type="protein sequence ID" value="MPM45203.1"/>
    <property type="molecule type" value="Genomic_DNA"/>
</dbReference>
<dbReference type="InterPro" id="IPR011611">
    <property type="entry name" value="PfkB_dom"/>
</dbReference>
<evidence type="ECO:0000259" key="1">
    <source>
        <dbReference type="Pfam" id="PF00294"/>
    </source>
</evidence>
<dbReference type="InterPro" id="IPR036412">
    <property type="entry name" value="HAD-like_sf"/>
</dbReference>
<dbReference type="SUPFAM" id="SSF53613">
    <property type="entry name" value="Ribokinase-like"/>
    <property type="match status" value="1"/>
</dbReference>
<dbReference type="AlphaFoldDB" id="A0A645A2W9"/>
<evidence type="ECO:0000313" key="2">
    <source>
        <dbReference type="EMBL" id="MPM45203.1"/>
    </source>
</evidence>
<dbReference type="GO" id="GO:0033785">
    <property type="term" value="F:heptose 7-phosphate kinase activity"/>
    <property type="evidence" value="ECO:0007669"/>
    <property type="project" value="TreeGrafter"/>
</dbReference>
<dbReference type="InterPro" id="IPR023214">
    <property type="entry name" value="HAD_sf"/>
</dbReference>
<dbReference type="Pfam" id="PF00294">
    <property type="entry name" value="PfkB"/>
    <property type="match status" value="1"/>
</dbReference>
<dbReference type="GO" id="GO:0033786">
    <property type="term" value="F:heptose-1-phosphate adenylyltransferase activity"/>
    <property type="evidence" value="ECO:0007669"/>
    <property type="project" value="TreeGrafter"/>
</dbReference>
<feature type="domain" description="Carbohydrate kinase PfkB" evidence="1">
    <location>
        <begin position="67"/>
        <end position="324"/>
    </location>
</feature>
<dbReference type="Gene3D" id="3.40.1190.20">
    <property type="match status" value="1"/>
</dbReference>
<organism evidence="2">
    <name type="scientific">bioreactor metagenome</name>
    <dbReference type="NCBI Taxonomy" id="1076179"/>
    <lineage>
        <taxon>unclassified sequences</taxon>
        <taxon>metagenomes</taxon>
        <taxon>ecological metagenomes</taxon>
    </lineage>
</organism>
<dbReference type="GO" id="GO:0005829">
    <property type="term" value="C:cytosol"/>
    <property type="evidence" value="ECO:0007669"/>
    <property type="project" value="TreeGrafter"/>
</dbReference>
<dbReference type="SFLD" id="SFLDS00003">
    <property type="entry name" value="Haloacid_Dehalogenase"/>
    <property type="match status" value="1"/>
</dbReference>
<dbReference type="InterPro" id="IPR029056">
    <property type="entry name" value="Ribokinase-like"/>
</dbReference>
<keyword evidence="2" id="KW-0548">Nucleotidyltransferase</keyword>
<dbReference type="CDD" id="cd01427">
    <property type="entry name" value="HAD_like"/>
    <property type="match status" value="1"/>
</dbReference>
<sequence>MIVNREMVGKIDIRQVVNRNSGRPISIAIIGDLCLDLAYQVTTEQAEISVETGLQTYSVLDTKPELGGACNVAVNCKILGADTVDVYGIAGQDFFGDLLISLLENQSVGIEGIVRQETDWATHVYHKVFEKGVEHPRFDSGNFNTPIEESLDHLFGLLTKKLSGYDAIIINEQVPQGLHSKAFQERLNALIDGSSHSTSTRWFADCRKLNNVYRNTIHKLNEQEGRLLYGTPCLLNRKELALWLSRFFEQPVVLTLGPDGAIAVTNAHDGTKVVQEFLGIHFSGQIDAVGAGDAFLSGLVVSQAWGANLFEAAYIGNLCAGVSLKVLYKCGHPTIEEVIALGEKADWRYHPEISDDERKAHYLKDTLIEVVVPSQMSHFPAVAIFDHDGTISTLRQGWEAVMEQSMLAAITGDAYGSLPNQCIQSLKEDIHEFIDRTTGIQTIEQMHYLVELVHQYEYVPKEQVLTAEMYKSIYNRKLLSMVAKKVEEVKARRLDASDLTIKGSISFLRYLAAHGTKLYLASGTDVEDVRQEAALLGYADYFEGRIFGSVGDVKNDPKRLVIQQIINTQVKGNPESCVVFGDGPVEMREAKRHGLLAVGVLSDEIRRYGLNMKKRSRLILGGADLLIPDFSHASILAEYLGWEVLK</sequence>
<dbReference type="PANTHER" id="PTHR46969">
    <property type="entry name" value="BIFUNCTIONAL PROTEIN HLDE"/>
    <property type="match status" value="1"/>
</dbReference>
<keyword evidence="2" id="KW-0808">Transferase</keyword>